<dbReference type="PANTHER" id="PTHR30514">
    <property type="entry name" value="GLUCOKINASE"/>
    <property type="match status" value="1"/>
</dbReference>
<gene>
    <name evidence="2" type="ORF">DES48_110113</name>
</gene>
<dbReference type="Gene3D" id="1.10.10.10">
    <property type="entry name" value="Winged helix-like DNA-binding domain superfamily/Winged helix DNA-binding domain"/>
    <property type="match status" value="1"/>
</dbReference>
<dbReference type="InterPro" id="IPR009057">
    <property type="entry name" value="Homeodomain-like_sf"/>
</dbReference>
<dbReference type="SUPFAM" id="SSF46689">
    <property type="entry name" value="Homeodomain-like"/>
    <property type="match status" value="1"/>
</dbReference>
<dbReference type="GO" id="GO:0097367">
    <property type="term" value="F:carbohydrate derivative binding"/>
    <property type="evidence" value="ECO:0007669"/>
    <property type="project" value="InterPro"/>
</dbReference>
<sequence length="256" mass="29271">MEQLIYNLLSYINNSLEKDINHSIATSLLEHIDQIHDYSLEMVAEVCNVAPSTINRFCKRIGFKNFSHLRKSVSFNVDPSTGLETDVVLNTKAFETQLNENLAVIDSIVDEQMNHIIDCIHHANKIVILGFEKHQVQALELQKKLFLLGKYCECHTNLFKQINTLSDLTEEDLIITISIEGNILAEDFAVIQKIQASLGKKLLITFSKETAHSKFFNDVLRCGNMNNKAVSNYTLLRLFDVLEDQYRQKVDKPKLV</sequence>
<proteinExistence type="predicted"/>
<dbReference type="AlphaFoldDB" id="A0A366DXL7"/>
<dbReference type="InterPro" id="IPR000281">
    <property type="entry name" value="HTH_RpiR"/>
</dbReference>
<dbReference type="GO" id="GO:0003677">
    <property type="term" value="F:DNA binding"/>
    <property type="evidence" value="ECO:0007669"/>
    <property type="project" value="InterPro"/>
</dbReference>
<dbReference type="InterPro" id="IPR046348">
    <property type="entry name" value="SIS_dom_sf"/>
</dbReference>
<dbReference type="RefSeq" id="WP_170126220.1">
    <property type="nucleotide sequence ID" value="NZ_BAABQN010000009.1"/>
</dbReference>
<protein>
    <submittedName>
        <fullName evidence="2">RpiR family transcriptional regulator</fullName>
    </submittedName>
</protein>
<evidence type="ECO:0000313" key="3">
    <source>
        <dbReference type="Proteomes" id="UP000252254"/>
    </source>
</evidence>
<evidence type="ECO:0000259" key="1">
    <source>
        <dbReference type="PROSITE" id="PS51071"/>
    </source>
</evidence>
<feature type="domain" description="HTH rpiR-type" evidence="1">
    <location>
        <begin position="6"/>
        <end position="80"/>
    </location>
</feature>
<keyword evidence="3" id="KW-1185">Reference proteome</keyword>
<dbReference type="InterPro" id="IPR047640">
    <property type="entry name" value="RpiR-like"/>
</dbReference>
<evidence type="ECO:0000313" key="2">
    <source>
        <dbReference type="EMBL" id="RBO94625.1"/>
    </source>
</evidence>
<reference evidence="2 3" key="1">
    <citation type="submission" date="2018-06" db="EMBL/GenBank/DDBJ databases">
        <title>Genomic Encyclopedia of Type Strains, Phase IV (KMG-IV): sequencing the most valuable type-strain genomes for metagenomic binning, comparative biology and taxonomic classification.</title>
        <authorList>
            <person name="Goeker M."/>
        </authorList>
    </citation>
    <scope>NUCLEOTIDE SEQUENCE [LARGE SCALE GENOMIC DNA]</scope>
    <source>
        <strain evidence="2 3">DSM 15140</strain>
    </source>
</reference>
<dbReference type="GO" id="GO:1901135">
    <property type="term" value="P:carbohydrate derivative metabolic process"/>
    <property type="evidence" value="ECO:0007669"/>
    <property type="project" value="InterPro"/>
</dbReference>
<dbReference type="PROSITE" id="PS51071">
    <property type="entry name" value="HTH_RPIR"/>
    <property type="match status" value="1"/>
</dbReference>
<dbReference type="SUPFAM" id="SSF53697">
    <property type="entry name" value="SIS domain"/>
    <property type="match status" value="1"/>
</dbReference>
<dbReference type="Gene3D" id="3.40.50.10490">
    <property type="entry name" value="Glucose-6-phosphate isomerase like protein, domain 1"/>
    <property type="match status" value="1"/>
</dbReference>
<dbReference type="Proteomes" id="UP000252254">
    <property type="component" value="Unassembled WGS sequence"/>
</dbReference>
<dbReference type="PANTHER" id="PTHR30514:SF1">
    <property type="entry name" value="HTH-TYPE TRANSCRIPTIONAL REGULATOR HEXR-RELATED"/>
    <property type="match status" value="1"/>
</dbReference>
<organism evidence="2 3">
    <name type="scientific">Paraliobacillus ryukyuensis</name>
    <dbReference type="NCBI Taxonomy" id="200904"/>
    <lineage>
        <taxon>Bacteria</taxon>
        <taxon>Bacillati</taxon>
        <taxon>Bacillota</taxon>
        <taxon>Bacilli</taxon>
        <taxon>Bacillales</taxon>
        <taxon>Bacillaceae</taxon>
        <taxon>Paraliobacillus</taxon>
    </lineage>
</organism>
<comment type="caution">
    <text evidence="2">The sequence shown here is derived from an EMBL/GenBank/DDBJ whole genome shotgun (WGS) entry which is preliminary data.</text>
</comment>
<name>A0A366DXL7_9BACI</name>
<dbReference type="STRING" id="200904.GCA_900168775_01312"/>
<dbReference type="Pfam" id="PF01418">
    <property type="entry name" value="HTH_6"/>
    <property type="match status" value="1"/>
</dbReference>
<accession>A0A366DXL7</accession>
<dbReference type="GO" id="GO:0003700">
    <property type="term" value="F:DNA-binding transcription factor activity"/>
    <property type="evidence" value="ECO:0007669"/>
    <property type="project" value="InterPro"/>
</dbReference>
<dbReference type="InterPro" id="IPR036388">
    <property type="entry name" value="WH-like_DNA-bd_sf"/>
</dbReference>
<dbReference type="EMBL" id="QNRI01000010">
    <property type="protein sequence ID" value="RBO94625.1"/>
    <property type="molecule type" value="Genomic_DNA"/>
</dbReference>